<evidence type="ECO:0000259" key="2">
    <source>
        <dbReference type="Pfam" id="PF13338"/>
    </source>
</evidence>
<feature type="domain" description="DUF559" evidence="1">
    <location>
        <begin position="189"/>
        <end position="265"/>
    </location>
</feature>
<dbReference type="SUPFAM" id="SSF52980">
    <property type="entry name" value="Restriction endonuclease-like"/>
    <property type="match status" value="1"/>
</dbReference>
<dbReference type="InterPro" id="IPR007569">
    <property type="entry name" value="DUF559"/>
</dbReference>
<proteinExistence type="predicted"/>
<feature type="domain" description="AbiEi antitoxin N-terminal" evidence="2">
    <location>
        <begin position="2"/>
        <end position="35"/>
    </location>
</feature>
<reference evidence="3 4" key="1">
    <citation type="submission" date="2021-04" db="EMBL/GenBank/DDBJ databases">
        <title>Nocardia tengchongensis.</title>
        <authorList>
            <person name="Zhuang k."/>
            <person name="Ran Y."/>
            <person name="Li W."/>
        </authorList>
    </citation>
    <scope>NUCLEOTIDE SEQUENCE [LARGE SCALE GENOMIC DNA]</scope>
    <source>
        <strain evidence="3 4">CFH S0057</strain>
    </source>
</reference>
<dbReference type="Pfam" id="PF04480">
    <property type="entry name" value="DUF559"/>
    <property type="match status" value="1"/>
</dbReference>
<accession>A0ABX8CR90</accession>
<evidence type="ECO:0000313" key="3">
    <source>
        <dbReference type="EMBL" id="QVI21045.1"/>
    </source>
</evidence>
<dbReference type="EMBL" id="CP074371">
    <property type="protein sequence ID" value="QVI21045.1"/>
    <property type="molecule type" value="Genomic_DNA"/>
</dbReference>
<gene>
    <name evidence="3" type="ORF">KHQ06_34200</name>
</gene>
<keyword evidence="4" id="KW-1185">Reference proteome</keyword>
<dbReference type="InterPro" id="IPR011335">
    <property type="entry name" value="Restrct_endonuc-II-like"/>
</dbReference>
<organism evidence="3 4">
    <name type="scientific">Nocardia tengchongensis</name>
    <dbReference type="NCBI Taxonomy" id="2055889"/>
    <lineage>
        <taxon>Bacteria</taxon>
        <taxon>Bacillati</taxon>
        <taxon>Actinomycetota</taxon>
        <taxon>Actinomycetes</taxon>
        <taxon>Mycobacteriales</taxon>
        <taxon>Nocardiaceae</taxon>
        <taxon>Nocardia</taxon>
    </lineage>
</organism>
<dbReference type="Proteomes" id="UP000683310">
    <property type="component" value="Chromosome"/>
</dbReference>
<name>A0ABX8CR90_9NOCA</name>
<sequence>MIVTRAELSAAGIPTSTIDNRCRSGTYIRLLPGVYSTDTPDSIARCRAITTWLPQALLSHRTAAWLQGMHPTEPTLFEATVQKPVYRKTPPWLQLYRRNLPAGWATETHDLPTTHPALTLLDCLAVLPRPTAEAMIDEHLGRTVSPHDALRLSHSKIPGRTAFSRHLHEASTRAASEPERLFTRALHHRGLILLANHPVGQYICDLVDERSHTIIEIDGREFHSAPAVFRQDRRRQNDLLLAGWLVLRYAASDVYGSLDRCADEASVVIKLRRRRYRGS</sequence>
<dbReference type="Pfam" id="PF13338">
    <property type="entry name" value="AbiEi_4"/>
    <property type="match status" value="1"/>
</dbReference>
<evidence type="ECO:0000313" key="4">
    <source>
        <dbReference type="Proteomes" id="UP000683310"/>
    </source>
</evidence>
<dbReference type="Gene3D" id="3.40.960.10">
    <property type="entry name" value="VSR Endonuclease"/>
    <property type="match status" value="1"/>
</dbReference>
<protein>
    <submittedName>
        <fullName evidence="3">DUF559 domain-containing protein</fullName>
    </submittedName>
</protein>
<evidence type="ECO:0000259" key="1">
    <source>
        <dbReference type="Pfam" id="PF04480"/>
    </source>
</evidence>
<dbReference type="InterPro" id="IPR025159">
    <property type="entry name" value="AbiEi_N"/>
</dbReference>